<evidence type="ECO:0000313" key="2">
    <source>
        <dbReference type="Proteomes" id="UP001309705"/>
    </source>
</evidence>
<comment type="caution">
    <text evidence="1">The sequence shown here is derived from an EMBL/GenBank/DDBJ whole genome shotgun (WGS) entry which is preliminary data.</text>
</comment>
<evidence type="ECO:0008006" key="3">
    <source>
        <dbReference type="Google" id="ProtNLM"/>
    </source>
</evidence>
<keyword evidence="2" id="KW-1185">Reference proteome</keyword>
<name>A0ABU6JLD2_9GAMM</name>
<proteinExistence type="predicted"/>
<protein>
    <recommendedName>
        <fullName evidence="3">Bacteriocin</fullName>
    </recommendedName>
</protein>
<reference evidence="1 2" key="1">
    <citation type="journal article" date="2017" name="Int. J. Syst. Evol. Microbiol.">
        <title>Brenneria populi subsp. brevivirga subsp. nov. isolated from symptomatic bark of Populus x euramericana canker, and description of Brenneria populi subsp. populi subsp. nov.</title>
        <authorList>
            <person name="Zheng M.H."/>
            <person name="Piao C.G."/>
            <person name="Xue H."/>
            <person name="Guo M.W."/>
            <person name="Li Y."/>
        </authorList>
    </citation>
    <scope>NUCLEOTIDE SEQUENCE [LARGE SCALE GENOMIC DNA]</scope>
    <source>
        <strain evidence="1 2">D9-5</strain>
    </source>
</reference>
<gene>
    <name evidence="1" type="ORF">VSX58_01030</name>
</gene>
<dbReference type="Proteomes" id="UP001309705">
    <property type="component" value="Unassembled WGS sequence"/>
</dbReference>
<evidence type="ECO:0000313" key="1">
    <source>
        <dbReference type="EMBL" id="MEC5341194.1"/>
    </source>
</evidence>
<dbReference type="EMBL" id="JAYWTM010000001">
    <property type="protein sequence ID" value="MEC5341194.1"/>
    <property type="molecule type" value="Genomic_DNA"/>
</dbReference>
<accession>A0ABU6JLD2</accession>
<sequence>MKKKNNLRELNLKEMKAISGGIGVRWNTVKGAHGGYVQFFMGSRPGKG</sequence>
<dbReference type="RefSeq" id="WP_327616404.1">
    <property type="nucleotide sequence ID" value="NZ_JAYWTM010000001.1"/>
</dbReference>
<organism evidence="1 2">
    <name type="scientific">Brenneria populi</name>
    <dbReference type="NCBI Taxonomy" id="1505588"/>
    <lineage>
        <taxon>Bacteria</taxon>
        <taxon>Pseudomonadati</taxon>
        <taxon>Pseudomonadota</taxon>
        <taxon>Gammaproteobacteria</taxon>
        <taxon>Enterobacterales</taxon>
        <taxon>Pectobacteriaceae</taxon>
        <taxon>Brenneria</taxon>
    </lineage>
</organism>